<accession>A0A6P8XWC2</accession>
<evidence type="ECO:0000313" key="3">
    <source>
        <dbReference type="Proteomes" id="UP000515160"/>
    </source>
</evidence>
<gene>
    <name evidence="4" type="primary">LOC117566403</name>
</gene>
<evidence type="ECO:0000313" key="4">
    <source>
        <dbReference type="RefSeq" id="XP_034101807.1"/>
    </source>
</evidence>
<organism evidence="3 4">
    <name type="scientific">Drosophila albomicans</name>
    <name type="common">Fruit fly</name>
    <dbReference type="NCBI Taxonomy" id="7291"/>
    <lineage>
        <taxon>Eukaryota</taxon>
        <taxon>Metazoa</taxon>
        <taxon>Ecdysozoa</taxon>
        <taxon>Arthropoda</taxon>
        <taxon>Hexapoda</taxon>
        <taxon>Insecta</taxon>
        <taxon>Pterygota</taxon>
        <taxon>Neoptera</taxon>
        <taxon>Endopterygota</taxon>
        <taxon>Diptera</taxon>
        <taxon>Brachycera</taxon>
        <taxon>Muscomorpha</taxon>
        <taxon>Ephydroidea</taxon>
        <taxon>Drosophilidae</taxon>
        <taxon>Drosophila</taxon>
    </lineage>
</organism>
<dbReference type="GO" id="GO:0005758">
    <property type="term" value="C:mitochondrial intermembrane space"/>
    <property type="evidence" value="ECO:0007669"/>
    <property type="project" value="InterPro"/>
</dbReference>
<dbReference type="CTD" id="35969"/>
<dbReference type="PANTHER" id="PTHR11158">
    <property type="entry name" value="MSF1/PX19 RELATED"/>
    <property type="match status" value="1"/>
</dbReference>
<dbReference type="InterPro" id="IPR006797">
    <property type="entry name" value="PRELI/MSF1_dom"/>
</dbReference>
<dbReference type="OrthoDB" id="341300at2759"/>
<dbReference type="GeneID" id="117566403"/>
<dbReference type="AlphaFoldDB" id="A0A6P8XWC2"/>
<name>A0A6P8XWC2_DROAB</name>
<keyword evidence="3" id="KW-1185">Reference proteome</keyword>
<feature type="domain" description="PRELI/MSF1" evidence="2">
    <location>
        <begin position="5"/>
        <end position="171"/>
    </location>
</feature>
<proteinExistence type="predicted"/>
<dbReference type="Proteomes" id="UP000515160">
    <property type="component" value="Chromosome 3"/>
</dbReference>
<reference evidence="4" key="1">
    <citation type="submission" date="2025-08" db="UniProtKB">
        <authorList>
            <consortium name="RefSeq"/>
        </authorList>
    </citation>
    <scope>IDENTIFICATION</scope>
    <source>
        <strain evidence="4">15112-1751.03</strain>
        <tissue evidence="4">Whole Adult</tissue>
    </source>
</reference>
<dbReference type="RefSeq" id="XP_034101807.1">
    <property type="nucleotide sequence ID" value="XM_034245916.2"/>
</dbReference>
<dbReference type="Pfam" id="PF04707">
    <property type="entry name" value="PRELI"/>
    <property type="match status" value="1"/>
</dbReference>
<evidence type="ECO:0000259" key="2">
    <source>
        <dbReference type="PROSITE" id="PS50904"/>
    </source>
</evidence>
<dbReference type="InterPro" id="IPR037365">
    <property type="entry name" value="Slowmo/Ups"/>
</dbReference>
<evidence type="ECO:0000256" key="1">
    <source>
        <dbReference type="SAM" id="MobiDB-lite"/>
    </source>
</evidence>
<feature type="compositionally biased region" description="Low complexity" evidence="1">
    <location>
        <begin position="173"/>
        <end position="192"/>
    </location>
</feature>
<protein>
    <submittedName>
        <fullName evidence="4">Protein preli-like</fullName>
    </submittedName>
</protein>
<dbReference type="PROSITE" id="PS50904">
    <property type="entry name" value="PRELI_MSF1"/>
    <property type="match status" value="1"/>
</dbReference>
<sequence length="248" mass="27960">MVVTASTCRTETVFDYSWKHVVSAYWNRYPNPSSTHVLTEDTIKREVRDGKLYSRRLLSKTNPVPKWGARFYNNVPVKIVEDSVLDPVKKTFTTFTRNLGMKKIMKVDEIVVYSEQKDGRTLAVRRAYISSQVFGFSRAIRAFGIERFKANGNKASSGFNYVLRRMFPQHQMAATSTPTTTSQQSTQPAVTTSASTQYGDMAVAVNHSSTNSNSSCSKTEALKRTAKIGYEFCKCHASKITQLFSVRN</sequence>
<feature type="region of interest" description="Disordered" evidence="1">
    <location>
        <begin position="172"/>
        <end position="192"/>
    </location>
</feature>